<dbReference type="Gramene" id="TVU30243">
    <property type="protein sequence ID" value="TVU30243"/>
    <property type="gene ID" value="EJB05_21853"/>
</dbReference>
<keyword evidence="3" id="KW-1185">Reference proteome</keyword>
<name>A0A5J9V2K6_9POAL</name>
<dbReference type="EMBL" id="RWGY01000011">
    <property type="protein sequence ID" value="TVU30243.1"/>
    <property type="molecule type" value="Genomic_DNA"/>
</dbReference>
<dbReference type="AlphaFoldDB" id="A0A5J9V2K6"/>
<reference evidence="2 3" key="1">
    <citation type="journal article" date="2019" name="Sci. Rep.">
        <title>A high-quality genome of Eragrostis curvula grass provides insights into Poaceae evolution and supports new strategies to enhance forage quality.</title>
        <authorList>
            <person name="Carballo J."/>
            <person name="Santos B.A.C.M."/>
            <person name="Zappacosta D."/>
            <person name="Garbus I."/>
            <person name="Selva J.P."/>
            <person name="Gallo C.A."/>
            <person name="Diaz A."/>
            <person name="Albertini E."/>
            <person name="Caccamo M."/>
            <person name="Echenique V."/>
        </authorList>
    </citation>
    <scope>NUCLEOTIDE SEQUENCE [LARGE SCALE GENOMIC DNA]</scope>
    <source>
        <strain evidence="3">cv. Victoria</strain>
        <tissue evidence="2">Leaf</tissue>
    </source>
</reference>
<organism evidence="2 3">
    <name type="scientific">Eragrostis curvula</name>
    <name type="common">weeping love grass</name>
    <dbReference type="NCBI Taxonomy" id="38414"/>
    <lineage>
        <taxon>Eukaryota</taxon>
        <taxon>Viridiplantae</taxon>
        <taxon>Streptophyta</taxon>
        <taxon>Embryophyta</taxon>
        <taxon>Tracheophyta</taxon>
        <taxon>Spermatophyta</taxon>
        <taxon>Magnoliopsida</taxon>
        <taxon>Liliopsida</taxon>
        <taxon>Poales</taxon>
        <taxon>Poaceae</taxon>
        <taxon>PACMAD clade</taxon>
        <taxon>Chloridoideae</taxon>
        <taxon>Eragrostideae</taxon>
        <taxon>Eragrostidinae</taxon>
        <taxon>Eragrostis</taxon>
    </lineage>
</organism>
<feature type="non-terminal residue" evidence="2">
    <location>
        <position position="1"/>
    </location>
</feature>
<evidence type="ECO:0000256" key="1">
    <source>
        <dbReference type="SAM" id="MobiDB-lite"/>
    </source>
</evidence>
<evidence type="ECO:0000313" key="2">
    <source>
        <dbReference type="EMBL" id="TVU30243.1"/>
    </source>
</evidence>
<sequence>MERDMGQNIRHVRSKDGNNTISTYCPLLNSKQGAKGHGQERKKRLPSTRQPSEPRPSVELVAQHGLWPAELWFYLVPPETMPSEEEQNAVLDGDLLFADEFGSSVNKFVPVDWQKLD</sequence>
<feature type="region of interest" description="Disordered" evidence="1">
    <location>
        <begin position="1"/>
        <end position="57"/>
    </location>
</feature>
<protein>
    <submittedName>
        <fullName evidence="2">Uncharacterized protein</fullName>
    </submittedName>
</protein>
<comment type="caution">
    <text evidence="2">The sequence shown here is derived from an EMBL/GenBank/DDBJ whole genome shotgun (WGS) entry which is preliminary data.</text>
</comment>
<gene>
    <name evidence="2" type="ORF">EJB05_21853</name>
</gene>
<evidence type="ECO:0000313" key="3">
    <source>
        <dbReference type="Proteomes" id="UP000324897"/>
    </source>
</evidence>
<accession>A0A5J9V2K6</accession>
<dbReference type="Proteomes" id="UP000324897">
    <property type="component" value="Chromosome 1"/>
</dbReference>
<proteinExistence type="predicted"/>